<comment type="subcellular location">
    <subcellularLocation>
        <location evidence="1 10">Mitochondrion inner membrane</location>
        <topology evidence="1 10">Single-pass membrane protein</topology>
    </subcellularLocation>
</comment>
<dbReference type="GO" id="GO:0016491">
    <property type="term" value="F:oxidoreductase activity"/>
    <property type="evidence" value="ECO:0007669"/>
    <property type="project" value="UniProtKB-KW"/>
</dbReference>
<keyword evidence="4 10" id="KW-0999">Mitochondrion inner membrane</keyword>
<evidence type="ECO:0000256" key="5">
    <source>
        <dbReference type="ARBA" id="ARBA00022946"/>
    </source>
</evidence>
<dbReference type="InterPro" id="IPR013288">
    <property type="entry name" value="Cyt_c_oxidase_su4"/>
</dbReference>
<reference evidence="11" key="1">
    <citation type="submission" date="2022-01" db="EMBL/GenBank/DDBJ databases">
        <title>Genome Sequence Resource for Two Populations of Ditylenchus destructor, the Migratory Endoparasitic Phytonematode.</title>
        <authorList>
            <person name="Zhang H."/>
            <person name="Lin R."/>
            <person name="Xie B."/>
        </authorList>
    </citation>
    <scope>NUCLEOTIDE SEQUENCE</scope>
    <source>
        <strain evidence="11">BazhouSP</strain>
    </source>
</reference>
<evidence type="ECO:0000256" key="10">
    <source>
        <dbReference type="RuleBase" id="RU367145"/>
    </source>
</evidence>
<dbReference type="Proteomes" id="UP001201812">
    <property type="component" value="Unassembled WGS sequence"/>
</dbReference>
<dbReference type="InterPro" id="IPR036639">
    <property type="entry name" value="Cyt_c_oxidase_su4_sf"/>
</dbReference>
<keyword evidence="6" id="KW-1133">Transmembrane helix</keyword>
<accession>A0AAD4NDW0</accession>
<keyword evidence="12" id="KW-1185">Reference proteome</keyword>
<dbReference type="PANTHER" id="PTHR10707:SF10">
    <property type="entry name" value="CYTOCHROME C OXIDASE SUBUNIT 4"/>
    <property type="match status" value="1"/>
</dbReference>
<organism evidence="11 12">
    <name type="scientific">Ditylenchus destructor</name>
    <dbReference type="NCBI Taxonomy" id="166010"/>
    <lineage>
        <taxon>Eukaryota</taxon>
        <taxon>Metazoa</taxon>
        <taxon>Ecdysozoa</taxon>
        <taxon>Nematoda</taxon>
        <taxon>Chromadorea</taxon>
        <taxon>Rhabditida</taxon>
        <taxon>Tylenchina</taxon>
        <taxon>Tylenchomorpha</taxon>
        <taxon>Sphaerularioidea</taxon>
        <taxon>Anguinidae</taxon>
        <taxon>Anguininae</taxon>
        <taxon>Ditylenchus</taxon>
    </lineage>
</organism>
<evidence type="ECO:0000256" key="7">
    <source>
        <dbReference type="ARBA" id="ARBA00023002"/>
    </source>
</evidence>
<dbReference type="Pfam" id="PF02936">
    <property type="entry name" value="COX4"/>
    <property type="match status" value="1"/>
</dbReference>
<evidence type="ECO:0000256" key="6">
    <source>
        <dbReference type="ARBA" id="ARBA00022989"/>
    </source>
</evidence>
<keyword evidence="8 10" id="KW-0496">Mitochondrion</keyword>
<comment type="function">
    <text evidence="10">Component of the cytochrome c oxidase, the last enzyme in the mitochondrial electron transport chain which drives oxidative phosphorylation.</text>
</comment>
<dbReference type="InterPro" id="IPR004203">
    <property type="entry name" value="Cyt_c_oxidase_su4_fam"/>
</dbReference>
<dbReference type="AlphaFoldDB" id="A0AAD4NDW0"/>
<evidence type="ECO:0000256" key="4">
    <source>
        <dbReference type="ARBA" id="ARBA00022792"/>
    </source>
</evidence>
<gene>
    <name evidence="11" type="ORF">DdX_01899</name>
</gene>
<evidence type="ECO:0000256" key="1">
    <source>
        <dbReference type="ARBA" id="ARBA00004434"/>
    </source>
</evidence>
<comment type="subunit">
    <text evidence="10">Component of the cytochrome c oxidase (complex IV, CIV), a multisubunit enzyme composed of 14 subunits.</text>
</comment>
<dbReference type="GO" id="GO:0045277">
    <property type="term" value="C:respiratory chain complex IV"/>
    <property type="evidence" value="ECO:0007669"/>
    <property type="project" value="InterPro"/>
</dbReference>
<evidence type="ECO:0000313" key="12">
    <source>
        <dbReference type="Proteomes" id="UP001201812"/>
    </source>
</evidence>
<evidence type="ECO:0000256" key="3">
    <source>
        <dbReference type="ARBA" id="ARBA00022692"/>
    </source>
</evidence>
<comment type="pathway">
    <text evidence="10">Energy metabolism; oxidative phosphorylation.</text>
</comment>
<dbReference type="Gene3D" id="1.10.442.10">
    <property type="entry name" value="Cytochrome c oxidase subunit IV"/>
    <property type="match status" value="1"/>
</dbReference>
<comment type="similarity">
    <text evidence="2 10">Belongs to the cytochrome c oxidase IV family.</text>
</comment>
<dbReference type="GO" id="GO:0005743">
    <property type="term" value="C:mitochondrial inner membrane"/>
    <property type="evidence" value="ECO:0007669"/>
    <property type="project" value="UniProtKB-SubCell"/>
</dbReference>
<dbReference type="CDD" id="cd00922">
    <property type="entry name" value="Cyt_c_Oxidase_IV"/>
    <property type="match status" value="1"/>
</dbReference>
<comment type="caution">
    <text evidence="11">The sequence shown here is derived from an EMBL/GenBank/DDBJ whole genome shotgun (WGS) entry which is preliminary data.</text>
</comment>
<evidence type="ECO:0000256" key="9">
    <source>
        <dbReference type="ARBA" id="ARBA00023136"/>
    </source>
</evidence>
<keyword evidence="3" id="KW-0812">Transmembrane</keyword>
<protein>
    <recommendedName>
        <fullName evidence="10">Cytochrome c oxidase subunit 4</fullName>
    </recommendedName>
</protein>
<dbReference type="FunFam" id="1.10.442.10:FF:000001">
    <property type="entry name" value="Cytochrome c oxidase subunit 4 isoform 1"/>
    <property type="match status" value="1"/>
</dbReference>
<keyword evidence="9" id="KW-0472">Membrane</keyword>
<evidence type="ECO:0000256" key="2">
    <source>
        <dbReference type="ARBA" id="ARBA00008135"/>
    </source>
</evidence>
<evidence type="ECO:0000313" key="11">
    <source>
        <dbReference type="EMBL" id="KAI1725248.1"/>
    </source>
</evidence>
<name>A0AAD4NDW0_9BILA</name>
<proteinExistence type="inferred from homology"/>
<sequence>MLPKAFLGGQTRTVLLFRRSLQTTLTARSGASGDYWDGPEKAAGREVVGHGETGDPSYSDRIDFWYPAIRFRKDDDVILPIKEKELGDWKALTIDEKKLLYRYSFQQTLAEFEAPTGYWKPITAGILLVLSLSFFYTAFLKKYVYPPIPPTFENEFREAMTEKELVLWYNPTLGKGAPATMATKYDYENNRWKA</sequence>
<keyword evidence="5" id="KW-0809">Transit peptide</keyword>
<dbReference type="EMBL" id="JAKKPZ010000002">
    <property type="protein sequence ID" value="KAI1725248.1"/>
    <property type="molecule type" value="Genomic_DNA"/>
</dbReference>
<evidence type="ECO:0000256" key="8">
    <source>
        <dbReference type="ARBA" id="ARBA00023128"/>
    </source>
</evidence>
<dbReference type="PRINTS" id="PR01873">
    <property type="entry name" value="CYTCOXIDASE4"/>
</dbReference>
<keyword evidence="7" id="KW-0560">Oxidoreductase</keyword>
<dbReference type="PANTHER" id="PTHR10707">
    <property type="entry name" value="CYTOCHROME C OXIDASE SUBUNIT IV"/>
    <property type="match status" value="1"/>
</dbReference>
<dbReference type="GO" id="GO:0006123">
    <property type="term" value="P:mitochondrial electron transport, cytochrome c to oxygen"/>
    <property type="evidence" value="ECO:0007669"/>
    <property type="project" value="InterPro"/>
</dbReference>
<dbReference type="SUPFAM" id="SSF81406">
    <property type="entry name" value="Mitochondrial cytochrome c oxidase subunit IV"/>
    <property type="match status" value="1"/>
</dbReference>